<sequence>MGEVVLRILLPAIIWSVSATEMNTDSCFCKLKGEIDDCSCKVENVDSFNNVKIFPLISSLLEYDYFRYYKVNIFRSCPFGTNSDGKCGSKSCAVDKCKDEHIPPGLKKNHSQNKYSREAQKEHKCDDENELGVIDAHISQKSKDAFQTWKKYDDLVDNFCEPEDEHSEDAVYYDLVRNPERFTGYMGPSAVNVWQLIYDQNCFKPDNEENSAYLPRKQVVVVAELCLEKRVFYRMISGFHTSINVDVTANWLKPATSSWGQPSWGPNVEEFKKRFDPKLTWGEGPQRLKNLYFLYLVELRALSKVAPFLEQEEFYTGKDQDDKEVKKAVHELLKMCKSFPEHFDESKLFQEDKKQLEEFKVHFRNISRIMDCVGCDKCRMWGKIQIRGLGTALKILFSGDSMRPDSTITQNHKKGILPFQLQRGEIVALLNSFGRLSKSIHELEVFRKLMA</sequence>
<dbReference type="InterPro" id="IPR037192">
    <property type="entry name" value="ERO1-like_sf"/>
</dbReference>
<feature type="disulfide bond" description="Redox-active" evidence="18">
    <location>
        <begin position="87"/>
        <end position="92"/>
    </location>
</feature>
<dbReference type="Pfam" id="PF04137">
    <property type="entry name" value="ERO1"/>
    <property type="match status" value="1"/>
</dbReference>
<keyword evidence="21" id="KW-1185">Reference proteome</keyword>
<evidence type="ECO:0000256" key="5">
    <source>
        <dbReference type="ARBA" id="ARBA00022448"/>
    </source>
</evidence>
<evidence type="ECO:0000256" key="1">
    <source>
        <dbReference type="ARBA" id="ARBA00001974"/>
    </source>
</evidence>
<evidence type="ECO:0000256" key="11">
    <source>
        <dbReference type="ARBA" id="ARBA00023002"/>
    </source>
</evidence>
<feature type="binding site" evidence="17">
    <location>
        <position position="240"/>
    </location>
    <ligand>
        <name>FAD</name>
        <dbReference type="ChEBI" id="CHEBI:57692"/>
    </ligand>
</feature>
<keyword evidence="11" id="KW-0560">Oxidoreductase</keyword>
<dbReference type="EMBL" id="JAODUO010000198">
    <property type="protein sequence ID" value="KAK2186500.1"/>
    <property type="molecule type" value="Genomic_DNA"/>
</dbReference>
<dbReference type="PANTHER" id="PTHR12613:SF0">
    <property type="entry name" value="ERO1-LIKE PROTEIN"/>
    <property type="match status" value="1"/>
</dbReference>
<feature type="binding site" evidence="17">
    <location>
        <position position="274"/>
    </location>
    <ligand>
        <name>FAD</name>
        <dbReference type="ChEBI" id="CHEBI:57692"/>
    </ligand>
</feature>
<keyword evidence="15" id="KW-0676">Redox-active center</keyword>
<keyword evidence="12" id="KW-0472">Membrane</keyword>
<evidence type="ECO:0000256" key="8">
    <source>
        <dbReference type="ARBA" id="ARBA00022824"/>
    </source>
</evidence>
<feature type="active site" description="Nucleophile" evidence="16">
    <location>
        <position position="375"/>
    </location>
</feature>
<keyword evidence="10" id="KW-0249">Electron transport</keyword>
<protein>
    <submittedName>
        <fullName evidence="20">Uncharacterized protein</fullName>
    </submittedName>
</protein>
<comment type="subcellular location">
    <subcellularLocation>
        <location evidence="2">Endoplasmic reticulum membrane</location>
        <topology evidence="2">Peripheral membrane protein</topology>
        <orientation evidence="2">Lumenal side</orientation>
    </subcellularLocation>
</comment>
<comment type="subunit">
    <text evidence="4">May function both as a monomer and a homodimer.</text>
</comment>
<evidence type="ECO:0000256" key="15">
    <source>
        <dbReference type="ARBA" id="ARBA00023284"/>
    </source>
</evidence>
<proteinExistence type="inferred from homology"/>
<organism evidence="20 21">
    <name type="scientific">Ridgeia piscesae</name>
    <name type="common">Tubeworm</name>
    <dbReference type="NCBI Taxonomy" id="27915"/>
    <lineage>
        <taxon>Eukaryota</taxon>
        <taxon>Metazoa</taxon>
        <taxon>Spiralia</taxon>
        <taxon>Lophotrochozoa</taxon>
        <taxon>Annelida</taxon>
        <taxon>Polychaeta</taxon>
        <taxon>Sedentaria</taxon>
        <taxon>Canalipalpata</taxon>
        <taxon>Sabellida</taxon>
        <taxon>Siboglinidae</taxon>
        <taxon>Ridgeia</taxon>
    </lineage>
</organism>
<name>A0AAD9UEM9_RIDPI</name>
<feature type="binding site" evidence="17">
    <location>
        <position position="183"/>
    </location>
    <ligand>
        <name>FAD</name>
        <dbReference type="ChEBI" id="CHEBI:57692"/>
    </ligand>
</feature>
<evidence type="ECO:0000256" key="10">
    <source>
        <dbReference type="ARBA" id="ARBA00022982"/>
    </source>
</evidence>
<dbReference type="GO" id="GO:0005789">
    <property type="term" value="C:endoplasmic reticulum membrane"/>
    <property type="evidence" value="ECO:0007669"/>
    <property type="project" value="UniProtKB-SubCell"/>
</dbReference>
<feature type="signal peptide" evidence="19">
    <location>
        <begin position="1"/>
        <end position="19"/>
    </location>
</feature>
<keyword evidence="8" id="KW-0256">Endoplasmic reticulum</keyword>
<feature type="disulfide bond" description="Redox-active" evidence="18">
    <location>
        <begin position="375"/>
        <end position="378"/>
    </location>
</feature>
<reference evidence="20" key="1">
    <citation type="journal article" date="2023" name="Mol. Biol. Evol.">
        <title>Third-Generation Sequencing Reveals the Adaptive Role of the Epigenome in Three Deep-Sea Polychaetes.</title>
        <authorList>
            <person name="Perez M."/>
            <person name="Aroh O."/>
            <person name="Sun Y."/>
            <person name="Lan Y."/>
            <person name="Juniper S.K."/>
            <person name="Young C.R."/>
            <person name="Angers B."/>
            <person name="Qian P.Y."/>
        </authorList>
    </citation>
    <scope>NUCLEOTIDE SEQUENCE</scope>
    <source>
        <strain evidence="20">R07B-5</strain>
    </source>
</reference>
<dbReference type="AlphaFoldDB" id="A0AAD9UEM9"/>
<dbReference type="Proteomes" id="UP001209878">
    <property type="component" value="Unassembled WGS sequence"/>
</dbReference>
<evidence type="ECO:0000256" key="14">
    <source>
        <dbReference type="ARBA" id="ARBA00023180"/>
    </source>
</evidence>
<dbReference type="SUPFAM" id="SSF110019">
    <property type="entry name" value="ERO1-like"/>
    <property type="match status" value="1"/>
</dbReference>
<dbReference type="InterPro" id="IPR007266">
    <property type="entry name" value="Ero1"/>
</dbReference>
<evidence type="ECO:0000313" key="21">
    <source>
        <dbReference type="Proteomes" id="UP001209878"/>
    </source>
</evidence>
<evidence type="ECO:0000256" key="7">
    <source>
        <dbReference type="ARBA" id="ARBA00022729"/>
    </source>
</evidence>
<dbReference type="GO" id="GO:0015035">
    <property type="term" value="F:protein-disulfide reductase activity"/>
    <property type="evidence" value="ECO:0007669"/>
    <property type="project" value="InterPro"/>
</dbReference>
<keyword evidence="13 18" id="KW-1015">Disulfide bond</keyword>
<feature type="active site" evidence="16">
    <location>
        <position position="378"/>
    </location>
</feature>
<dbReference type="GO" id="GO:0071949">
    <property type="term" value="F:FAD binding"/>
    <property type="evidence" value="ECO:0007669"/>
    <property type="project" value="InterPro"/>
</dbReference>
<evidence type="ECO:0000256" key="3">
    <source>
        <dbReference type="ARBA" id="ARBA00008277"/>
    </source>
</evidence>
<evidence type="ECO:0000256" key="2">
    <source>
        <dbReference type="ARBA" id="ARBA00004367"/>
    </source>
</evidence>
<dbReference type="GO" id="GO:0016972">
    <property type="term" value="F:thiol oxidase activity"/>
    <property type="evidence" value="ECO:0007669"/>
    <property type="project" value="InterPro"/>
</dbReference>
<feature type="chain" id="PRO_5042012951" evidence="19">
    <location>
        <begin position="20"/>
        <end position="451"/>
    </location>
</feature>
<evidence type="ECO:0000313" key="20">
    <source>
        <dbReference type="EMBL" id="KAK2186500.1"/>
    </source>
</evidence>
<dbReference type="GO" id="GO:0034975">
    <property type="term" value="P:protein folding in endoplasmic reticulum"/>
    <property type="evidence" value="ECO:0007669"/>
    <property type="project" value="InterPro"/>
</dbReference>
<keyword evidence="9 17" id="KW-0274">FAD</keyword>
<evidence type="ECO:0000256" key="18">
    <source>
        <dbReference type="PIRSR" id="PIRSR017205-3"/>
    </source>
</evidence>
<evidence type="ECO:0000256" key="19">
    <source>
        <dbReference type="SAM" id="SignalP"/>
    </source>
</evidence>
<feature type="binding site" evidence="17">
    <location>
        <position position="181"/>
    </location>
    <ligand>
        <name>FAD</name>
        <dbReference type="ChEBI" id="CHEBI:57692"/>
    </ligand>
</feature>
<keyword evidence="6" id="KW-0285">Flavoprotein</keyword>
<evidence type="ECO:0000256" key="4">
    <source>
        <dbReference type="ARBA" id="ARBA00011802"/>
    </source>
</evidence>
<evidence type="ECO:0000256" key="13">
    <source>
        <dbReference type="ARBA" id="ARBA00023157"/>
    </source>
</evidence>
<dbReference type="PIRSF" id="PIRSF017205">
    <property type="entry name" value="ERO1"/>
    <property type="match status" value="1"/>
</dbReference>
<evidence type="ECO:0000256" key="6">
    <source>
        <dbReference type="ARBA" id="ARBA00022630"/>
    </source>
</evidence>
<accession>A0AAD9UEM9</accession>
<evidence type="ECO:0000256" key="9">
    <source>
        <dbReference type="ARBA" id="ARBA00022827"/>
    </source>
</evidence>
<evidence type="ECO:0000256" key="16">
    <source>
        <dbReference type="PIRSR" id="PIRSR017205-1"/>
    </source>
</evidence>
<feature type="binding site" evidence="17">
    <location>
        <position position="194"/>
    </location>
    <ligand>
        <name>FAD</name>
        <dbReference type="ChEBI" id="CHEBI:57692"/>
    </ligand>
</feature>
<comment type="caution">
    <text evidence="20">The sequence shown here is derived from an EMBL/GenBank/DDBJ whole genome shotgun (WGS) entry which is preliminary data.</text>
</comment>
<gene>
    <name evidence="20" type="ORF">NP493_198g04016</name>
</gene>
<keyword evidence="14" id="KW-0325">Glycoprotein</keyword>
<evidence type="ECO:0000256" key="17">
    <source>
        <dbReference type="PIRSR" id="PIRSR017205-2"/>
    </source>
</evidence>
<keyword evidence="7 19" id="KW-0732">Signal</keyword>
<comment type="similarity">
    <text evidence="3">Belongs to the EROs family.</text>
</comment>
<evidence type="ECO:0000256" key="12">
    <source>
        <dbReference type="ARBA" id="ARBA00023136"/>
    </source>
</evidence>
<feature type="binding site" evidence="17">
    <location>
        <position position="237"/>
    </location>
    <ligand>
        <name>FAD</name>
        <dbReference type="ChEBI" id="CHEBI:57692"/>
    </ligand>
</feature>
<comment type="cofactor">
    <cofactor evidence="1 17">
        <name>FAD</name>
        <dbReference type="ChEBI" id="CHEBI:57692"/>
    </cofactor>
</comment>
<keyword evidence="5" id="KW-0813">Transport</keyword>
<dbReference type="PANTHER" id="PTHR12613">
    <property type="entry name" value="ERO1-RELATED"/>
    <property type="match status" value="1"/>
</dbReference>